<evidence type="ECO:0000313" key="3">
    <source>
        <dbReference type="Proteomes" id="UP000054815"/>
    </source>
</evidence>
<organism evidence="2 3">
    <name type="scientific">Trichinella pseudospiralis</name>
    <name type="common">Parasitic roundworm</name>
    <dbReference type="NCBI Taxonomy" id="6337"/>
    <lineage>
        <taxon>Eukaryota</taxon>
        <taxon>Metazoa</taxon>
        <taxon>Ecdysozoa</taxon>
        <taxon>Nematoda</taxon>
        <taxon>Enoplea</taxon>
        <taxon>Dorylaimia</taxon>
        <taxon>Trichinellida</taxon>
        <taxon>Trichinellidae</taxon>
        <taxon>Trichinella</taxon>
    </lineage>
</organism>
<protein>
    <submittedName>
        <fullName evidence="2">Uncharacterized protein</fullName>
    </submittedName>
</protein>
<sequence length="60" mass="6564">MQYEHEGGESGRDECPSGGVVVAKVDSERDAGQQTSNHAQRSDHNSFKFAIKVAKVMQTK</sequence>
<dbReference type="AlphaFoldDB" id="A0A0V0XU45"/>
<evidence type="ECO:0000256" key="1">
    <source>
        <dbReference type="SAM" id="MobiDB-lite"/>
    </source>
</evidence>
<dbReference type="EMBL" id="JYDU01000133">
    <property type="protein sequence ID" value="KRX91592.1"/>
    <property type="molecule type" value="Genomic_DNA"/>
</dbReference>
<comment type="caution">
    <text evidence="2">The sequence shown here is derived from an EMBL/GenBank/DDBJ whole genome shotgun (WGS) entry which is preliminary data.</text>
</comment>
<gene>
    <name evidence="2" type="ORF">T4E_4414</name>
</gene>
<proteinExistence type="predicted"/>
<reference evidence="2 3" key="1">
    <citation type="submission" date="2015-01" db="EMBL/GenBank/DDBJ databases">
        <title>Evolution of Trichinella species and genotypes.</title>
        <authorList>
            <person name="Korhonen P.K."/>
            <person name="Edoardo P."/>
            <person name="Giuseppe L.R."/>
            <person name="Gasser R.B."/>
        </authorList>
    </citation>
    <scope>NUCLEOTIDE SEQUENCE [LARGE SCALE GENOMIC DNA]</scope>
    <source>
        <strain evidence="2">ISS141</strain>
    </source>
</reference>
<accession>A0A0V0XU45</accession>
<name>A0A0V0XU45_TRIPS</name>
<feature type="compositionally biased region" description="Basic and acidic residues" evidence="1">
    <location>
        <begin position="1"/>
        <end position="15"/>
    </location>
</feature>
<feature type="region of interest" description="Disordered" evidence="1">
    <location>
        <begin position="1"/>
        <end position="46"/>
    </location>
</feature>
<dbReference type="Proteomes" id="UP000054815">
    <property type="component" value="Unassembled WGS sequence"/>
</dbReference>
<evidence type="ECO:0000313" key="2">
    <source>
        <dbReference type="EMBL" id="KRX91592.1"/>
    </source>
</evidence>